<dbReference type="GO" id="GO:0006457">
    <property type="term" value="P:protein folding"/>
    <property type="evidence" value="ECO:0007669"/>
    <property type="project" value="InterPro"/>
</dbReference>
<dbReference type="CDD" id="cd10747">
    <property type="entry name" value="DnaJ_C"/>
    <property type="match status" value="1"/>
</dbReference>
<dbReference type="Gene3D" id="2.60.260.20">
    <property type="entry name" value="Urease metallochaperone UreE, N-terminal domain"/>
    <property type="match status" value="2"/>
</dbReference>
<reference evidence="10" key="2">
    <citation type="journal article" date="2023" name="IMA Fungus">
        <title>Comparative genomic study of the Penicillium genus elucidates a diverse pangenome and 15 lateral gene transfer events.</title>
        <authorList>
            <person name="Petersen C."/>
            <person name="Sorensen T."/>
            <person name="Nielsen M.R."/>
            <person name="Sondergaard T.E."/>
            <person name="Sorensen J.L."/>
            <person name="Fitzpatrick D.A."/>
            <person name="Frisvad J.C."/>
            <person name="Nielsen K.L."/>
        </authorList>
    </citation>
    <scope>NUCLEOTIDE SEQUENCE</scope>
    <source>
        <strain evidence="10">IBT 34128</strain>
    </source>
</reference>
<dbReference type="RefSeq" id="XP_056512939.1">
    <property type="nucleotide sequence ID" value="XM_056654912.1"/>
</dbReference>
<dbReference type="SUPFAM" id="SSF46565">
    <property type="entry name" value="Chaperone J-domain"/>
    <property type="match status" value="1"/>
</dbReference>
<feature type="zinc finger region" description="CR-type" evidence="6">
    <location>
        <begin position="140"/>
        <end position="224"/>
    </location>
</feature>
<dbReference type="PROSITE" id="PS00636">
    <property type="entry name" value="DNAJ_1"/>
    <property type="match status" value="1"/>
</dbReference>
<evidence type="ECO:0000256" key="3">
    <source>
        <dbReference type="ARBA" id="ARBA00022771"/>
    </source>
</evidence>
<name>A0A9W9FL25_9EURO</name>
<evidence type="ECO:0000313" key="10">
    <source>
        <dbReference type="EMBL" id="KAJ5102108.1"/>
    </source>
</evidence>
<keyword evidence="3 6" id="KW-0863">Zinc-finger</keyword>
<evidence type="ECO:0000256" key="2">
    <source>
        <dbReference type="ARBA" id="ARBA00022737"/>
    </source>
</evidence>
<dbReference type="Proteomes" id="UP001141434">
    <property type="component" value="Unassembled WGS sequence"/>
</dbReference>
<protein>
    <recommendedName>
        <fullName evidence="12">J domain-containing protein</fullName>
    </recommendedName>
</protein>
<sequence>MLAQAEVDLYEVLEIHRGASKDEVRKAYRKAALASHPDKVPESEREEAEIKFKSVQEAYDILYDEEKREIYDTHGMSAFNGSGEPGMGAAPDLDDLLAQMFGMGGMGGMPGGAGPRPNRPRRSANEEQDYEVSLEDLYKGKTVKFASTKNIICGLCKGKGGKEKATAKKCSTCDGQGYKEVLTRMGQFLTQSTAPCTVCNGQGSFFSPKDKCKKCKGKKTTEEKKILEIWIPRGAREGEKIVLEGEADQVPDQEPGDIVFKVVEEEHPVFTRAGSDLSATIDITLAESLSGFSRVVIKHLDGRGIELKHPQTPGGILSPGQVLKIPGEGMPIKRSDNRGDLYLVVNVKFPDANWKPTPAMLEKLKELLPKPDTPIVSDTVDEVDYDPKAKLEDFGAHDGHGGSAWMDEDDDEEPAQCAAQ</sequence>
<evidence type="ECO:0000259" key="8">
    <source>
        <dbReference type="PROSITE" id="PS50076"/>
    </source>
</evidence>
<evidence type="ECO:0000259" key="9">
    <source>
        <dbReference type="PROSITE" id="PS51188"/>
    </source>
</evidence>
<feature type="domain" description="CR-type" evidence="9">
    <location>
        <begin position="140"/>
        <end position="224"/>
    </location>
</feature>
<dbReference type="CDD" id="cd06257">
    <property type="entry name" value="DnaJ"/>
    <property type="match status" value="1"/>
</dbReference>
<dbReference type="EMBL" id="JAPMSZ010000005">
    <property type="protein sequence ID" value="KAJ5102108.1"/>
    <property type="molecule type" value="Genomic_DNA"/>
</dbReference>
<keyword evidence="11" id="KW-1185">Reference proteome</keyword>
<gene>
    <name evidence="10" type="ORF">NUU61_004330</name>
</gene>
<dbReference type="InterPro" id="IPR018253">
    <property type="entry name" value="DnaJ_domain_CS"/>
</dbReference>
<proteinExistence type="predicted"/>
<evidence type="ECO:0000256" key="7">
    <source>
        <dbReference type="SAM" id="MobiDB-lite"/>
    </source>
</evidence>
<dbReference type="SMART" id="SM00271">
    <property type="entry name" value="DnaJ"/>
    <property type="match status" value="1"/>
</dbReference>
<dbReference type="FunFam" id="2.10.230.10:FF:000001">
    <property type="entry name" value="DnaJ subfamily A member 2"/>
    <property type="match status" value="1"/>
</dbReference>
<evidence type="ECO:0000256" key="6">
    <source>
        <dbReference type="PROSITE-ProRule" id="PRU00546"/>
    </source>
</evidence>
<dbReference type="CDD" id="cd10719">
    <property type="entry name" value="DnaJ_zf"/>
    <property type="match status" value="1"/>
</dbReference>
<dbReference type="FunFam" id="2.60.260.20:FF:000013">
    <property type="entry name" value="DnaJ subfamily B member 11"/>
    <property type="match status" value="1"/>
</dbReference>
<dbReference type="InterPro" id="IPR008971">
    <property type="entry name" value="HSP40/DnaJ_pept-bd"/>
</dbReference>
<feature type="domain" description="J" evidence="8">
    <location>
        <begin position="8"/>
        <end position="75"/>
    </location>
</feature>
<dbReference type="SUPFAM" id="SSF57938">
    <property type="entry name" value="DnaJ/Hsp40 cysteine-rich domain"/>
    <property type="match status" value="1"/>
</dbReference>
<dbReference type="Gene3D" id="2.10.230.10">
    <property type="entry name" value="Heat shock protein DnaJ, cysteine-rich domain"/>
    <property type="match status" value="1"/>
</dbReference>
<feature type="region of interest" description="Disordered" evidence="7">
    <location>
        <begin position="389"/>
        <end position="420"/>
    </location>
</feature>
<dbReference type="SUPFAM" id="SSF49493">
    <property type="entry name" value="HSP40/DnaJ peptide-binding domain"/>
    <property type="match status" value="2"/>
</dbReference>
<dbReference type="InterPro" id="IPR036869">
    <property type="entry name" value="J_dom_sf"/>
</dbReference>
<evidence type="ECO:0000256" key="4">
    <source>
        <dbReference type="ARBA" id="ARBA00022833"/>
    </source>
</evidence>
<dbReference type="OrthoDB" id="550424at2759"/>
<dbReference type="GeneID" id="81394080"/>
<dbReference type="GO" id="GO:0030544">
    <property type="term" value="F:Hsp70 protein binding"/>
    <property type="evidence" value="ECO:0007669"/>
    <property type="project" value="InterPro"/>
</dbReference>
<reference evidence="10" key="1">
    <citation type="submission" date="2022-11" db="EMBL/GenBank/DDBJ databases">
        <authorList>
            <person name="Petersen C."/>
        </authorList>
    </citation>
    <scope>NUCLEOTIDE SEQUENCE</scope>
    <source>
        <strain evidence="10">IBT 34128</strain>
    </source>
</reference>
<dbReference type="AlphaFoldDB" id="A0A9W9FL25"/>
<accession>A0A9W9FL25</accession>
<feature type="compositionally biased region" description="Basic and acidic residues" evidence="7">
    <location>
        <begin position="389"/>
        <end position="400"/>
    </location>
</feature>
<keyword evidence="1 6" id="KW-0479">Metal-binding</keyword>
<dbReference type="Pfam" id="PF01556">
    <property type="entry name" value="DnaJ_C"/>
    <property type="match status" value="1"/>
</dbReference>
<dbReference type="PROSITE" id="PS50076">
    <property type="entry name" value="DNAJ_2"/>
    <property type="match status" value="1"/>
</dbReference>
<dbReference type="InterPro" id="IPR002939">
    <property type="entry name" value="DnaJ_C"/>
</dbReference>
<dbReference type="GO" id="GO:0051082">
    <property type="term" value="F:unfolded protein binding"/>
    <property type="evidence" value="ECO:0007669"/>
    <property type="project" value="InterPro"/>
</dbReference>
<dbReference type="PRINTS" id="PR00625">
    <property type="entry name" value="JDOMAIN"/>
</dbReference>
<comment type="caution">
    <text evidence="10">The sequence shown here is derived from an EMBL/GenBank/DDBJ whole genome shotgun (WGS) entry which is preliminary data.</text>
</comment>
<dbReference type="InterPro" id="IPR001623">
    <property type="entry name" value="DnaJ_domain"/>
</dbReference>
<evidence type="ECO:0000313" key="11">
    <source>
        <dbReference type="Proteomes" id="UP001141434"/>
    </source>
</evidence>
<keyword evidence="2" id="KW-0677">Repeat</keyword>
<organism evidence="10 11">
    <name type="scientific">Penicillium alfredii</name>
    <dbReference type="NCBI Taxonomy" id="1506179"/>
    <lineage>
        <taxon>Eukaryota</taxon>
        <taxon>Fungi</taxon>
        <taxon>Dikarya</taxon>
        <taxon>Ascomycota</taxon>
        <taxon>Pezizomycotina</taxon>
        <taxon>Eurotiomycetes</taxon>
        <taxon>Eurotiomycetidae</taxon>
        <taxon>Eurotiales</taxon>
        <taxon>Aspergillaceae</taxon>
        <taxon>Penicillium</taxon>
    </lineage>
</organism>
<keyword evidence="4 6" id="KW-0862">Zinc</keyword>
<dbReference type="Gene3D" id="1.10.287.110">
    <property type="entry name" value="DnaJ domain"/>
    <property type="match status" value="1"/>
</dbReference>
<dbReference type="GO" id="GO:0008270">
    <property type="term" value="F:zinc ion binding"/>
    <property type="evidence" value="ECO:0007669"/>
    <property type="project" value="UniProtKB-KW"/>
</dbReference>
<evidence type="ECO:0008006" key="12">
    <source>
        <dbReference type="Google" id="ProtNLM"/>
    </source>
</evidence>
<dbReference type="Pfam" id="PF00226">
    <property type="entry name" value="DnaJ"/>
    <property type="match status" value="1"/>
</dbReference>
<dbReference type="Pfam" id="PF00684">
    <property type="entry name" value="DnaJ_CXXCXGXG"/>
    <property type="match status" value="1"/>
</dbReference>
<evidence type="ECO:0000256" key="1">
    <source>
        <dbReference type="ARBA" id="ARBA00022723"/>
    </source>
</evidence>
<dbReference type="InterPro" id="IPR044713">
    <property type="entry name" value="DNJA1/2-like"/>
</dbReference>
<feature type="region of interest" description="Disordered" evidence="7">
    <location>
        <begin position="106"/>
        <end position="130"/>
    </location>
</feature>
<dbReference type="InterPro" id="IPR036410">
    <property type="entry name" value="HSP_DnaJ_Cys-rich_dom_sf"/>
</dbReference>
<dbReference type="PROSITE" id="PS51188">
    <property type="entry name" value="ZF_CR"/>
    <property type="match status" value="1"/>
</dbReference>
<dbReference type="PANTHER" id="PTHR43888">
    <property type="entry name" value="DNAJ-LIKE-2, ISOFORM A-RELATED"/>
    <property type="match status" value="1"/>
</dbReference>
<evidence type="ECO:0000256" key="5">
    <source>
        <dbReference type="ARBA" id="ARBA00023186"/>
    </source>
</evidence>
<keyword evidence="5" id="KW-0143">Chaperone</keyword>
<dbReference type="InterPro" id="IPR001305">
    <property type="entry name" value="HSP_DnaJ_Cys-rich_dom"/>
</dbReference>